<comment type="similarity">
    <text evidence="2">Belongs to the class-I pyridoxal-phosphate-dependent aminotransferase family.</text>
</comment>
<protein>
    <submittedName>
        <fullName evidence="7">Methionine aminotransferase</fullName>
    </submittedName>
</protein>
<dbReference type="Gene3D" id="3.90.1150.10">
    <property type="entry name" value="Aspartate Aminotransferase, domain 1"/>
    <property type="match status" value="1"/>
</dbReference>
<feature type="domain" description="Aminotransferase class I/classII large" evidence="6">
    <location>
        <begin position="27"/>
        <end position="386"/>
    </location>
</feature>
<gene>
    <name evidence="7" type="ORF">EDC26_11919</name>
</gene>
<dbReference type="OrthoDB" id="9763453at2"/>
<dbReference type="InterPro" id="IPR004839">
    <property type="entry name" value="Aminotransferase_I/II_large"/>
</dbReference>
<dbReference type="InterPro" id="IPR051326">
    <property type="entry name" value="Kynurenine-oxoglutarate_AT"/>
</dbReference>
<keyword evidence="5" id="KW-0663">Pyridoxal phosphate</keyword>
<keyword evidence="3 7" id="KW-0032">Aminotransferase</keyword>
<dbReference type="AlphaFoldDB" id="A0A4R3LP88"/>
<evidence type="ECO:0000313" key="7">
    <source>
        <dbReference type="EMBL" id="TCT02293.1"/>
    </source>
</evidence>
<keyword evidence="4 7" id="KW-0808">Transferase</keyword>
<dbReference type="Gene3D" id="3.40.640.10">
    <property type="entry name" value="Type I PLP-dependent aspartate aminotransferase-like (Major domain)"/>
    <property type="match status" value="1"/>
</dbReference>
<dbReference type="EMBL" id="SMAJ01000019">
    <property type="protein sequence ID" value="TCT02293.1"/>
    <property type="molecule type" value="Genomic_DNA"/>
</dbReference>
<comment type="cofactor">
    <cofactor evidence="1">
        <name>pyridoxal 5'-phosphate</name>
        <dbReference type="ChEBI" id="CHEBI:597326"/>
    </cofactor>
</comment>
<evidence type="ECO:0000256" key="3">
    <source>
        <dbReference type="ARBA" id="ARBA00022576"/>
    </source>
</evidence>
<dbReference type="FunFam" id="3.40.640.10:FF:000033">
    <property type="entry name" value="Aspartate aminotransferase"/>
    <property type="match status" value="1"/>
</dbReference>
<dbReference type="InterPro" id="IPR015421">
    <property type="entry name" value="PyrdxlP-dep_Trfase_major"/>
</dbReference>
<organism evidence="7 8">
    <name type="scientific">Paralcaligenes ureilyticus</name>
    <dbReference type="NCBI Taxonomy" id="627131"/>
    <lineage>
        <taxon>Bacteria</taxon>
        <taxon>Pseudomonadati</taxon>
        <taxon>Pseudomonadota</taxon>
        <taxon>Betaproteobacteria</taxon>
        <taxon>Burkholderiales</taxon>
        <taxon>Alcaligenaceae</taxon>
        <taxon>Paralcaligenes</taxon>
    </lineage>
</organism>
<dbReference type="Proteomes" id="UP000295525">
    <property type="component" value="Unassembled WGS sequence"/>
</dbReference>
<dbReference type="PANTHER" id="PTHR43807:SF20">
    <property type="entry name" value="FI04487P"/>
    <property type="match status" value="1"/>
</dbReference>
<reference evidence="7 8" key="1">
    <citation type="submission" date="2019-03" db="EMBL/GenBank/DDBJ databases">
        <title>Genomic Encyclopedia of Type Strains, Phase IV (KMG-IV): sequencing the most valuable type-strain genomes for metagenomic binning, comparative biology and taxonomic classification.</title>
        <authorList>
            <person name="Goeker M."/>
        </authorList>
    </citation>
    <scope>NUCLEOTIDE SEQUENCE [LARGE SCALE GENOMIC DNA]</scope>
    <source>
        <strain evidence="7 8">DSM 24591</strain>
    </source>
</reference>
<dbReference type="NCBIfam" id="NF006569">
    <property type="entry name" value="PRK09082.1"/>
    <property type="match status" value="1"/>
</dbReference>
<dbReference type="GO" id="GO:0030170">
    <property type="term" value="F:pyridoxal phosphate binding"/>
    <property type="evidence" value="ECO:0007669"/>
    <property type="project" value="InterPro"/>
</dbReference>
<dbReference type="SUPFAM" id="SSF53383">
    <property type="entry name" value="PLP-dependent transferases"/>
    <property type="match status" value="1"/>
</dbReference>
<dbReference type="GO" id="GO:0016212">
    <property type="term" value="F:kynurenine-oxoglutarate transaminase activity"/>
    <property type="evidence" value="ECO:0007669"/>
    <property type="project" value="TreeGrafter"/>
</dbReference>
<dbReference type="Pfam" id="PF00155">
    <property type="entry name" value="Aminotran_1_2"/>
    <property type="match status" value="1"/>
</dbReference>
<dbReference type="PANTHER" id="PTHR43807">
    <property type="entry name" value="FI04487P"/>
    <property type="match status" value="1"/>
</dbReference>
<evidence type="ECO:0000259" key="6">
    <source>
        <dbReference type="Pfam" id="PF00155"/>
    </source>
</evidence>
<evidence type="ECO:0000256" key="5">
    <source>
        <dbReference type="ARBA" id="ARBA00022898"/>
    </source>
</evidence>
<proteinExistence type="inferred from homology"/>
<dbReference type="InterPro" id="IPR015422">
    <property type="entry name" value="PyrdxlP-dep_Trfase_small"/>
</dbReference>
<accession>A0A4R3LP88</accession>
<evidence type="ECO:0000256" key="1">
    <source>
        <dbReference type="ARBA" id="ARBA00001933"/>
    </source>
</evidence>
<name>A0A4R3LP88_9BURK</name>
<dbReference type="CDD" id="cd00609">
    <property type="entry name" value="AAT_like"/>
    <property type="match status" value="1"/>
</dbReference>
<comment type="caution">
    <text evidence="7">The sequence shown here is derived from an EMBL/GenBank/DDBJ whole genome shotgun (WGS) entry which is preliminary data.</text>
</comment>
<sequence length="389" mass="43247">MKLESKLPEVGTTIFTVMSQLANEHKAINLGQGFPDFNPDPKLLAFVAQAMADGHNQYPPMPGVAPLLNAVAAKVQALYDMAYAPQTEITITSGATEALMATIMAFVKPGDEVIVIAPFYDLYLPAIKLAGGTPVIVPMRPPTINDPSYRMDWQRVRDAIGRKTRLLMLNFPHNPTGLVLNDDDLDTLETIVHGTGIMLLSDEAYEHIIFDGKKHQSLARRKSLAAHSIVISSFGKTYHTTGWKIGYCCAPKAITAEIRKVHQFMVFTVSSPMQHALAHYMQDPEPYLSLSAFYQKKRDRLHAGLLTTRFRPLPSQGTFFLLADYRRISDLPEAEFARWLTVEHGVTVIPVSAFYRDPNHPDSNHQLARFCFAKQDDTLDAAVAKLAAI</sequence>
<evidence type="ECO:0000256" key="4">
    <source>
        <dbReference type="ARBA" id="ARBA00022679"/>
    </source>
</evidence>
<dbReference type="InterPro" id="IPR015424">
    <property type="entry name" value="PyrdxlP-dep_Trfase"/>
</dbReference>
<keyword evidence="8" id="KW-1185">Reference proteome</keyword>
<evidence type="ECO:0000313" key="8">
    <source>
        <dbReference type="Proteomes" id="UP000295525"/>
    </source>
</evidence>
<evidence type="ECO:0000256" key="2">
    <source>
        <dbReference type="ARBA" id="ARBA00007441"/>
    </source>
</evidence>
<dbReference type="GO" id="GO:0005737">
    <property type="term" value="C:cytoplasm"/>
    <property type="evidence" value="ECO:0007669"/>
    <property type="project" value="TreeGrafter"/>
</dbReference>
<dbReference type="RefSeq" id="WP_132585063.1">
    <property type="nucleotide sequence ID" value="NZ_SMAJ01000019.1"/>
</dbReference>